<comment type="caution">
    <text evidence="3">The sequence shown here is derived from an EMBL/GenBank/DDBJ whole genome shotgun (WGS) entry which is preliminary data.</text>
</comment>
<keyword evidence="4" id="KW-1185">Reference proteome</keyword>
<dbReference type="InterPro" id="IPR049492">
    <property type="entry name" value="BD-FAE-like_dom"/>
</dbReference>
<gene>
    <name evidence="3" type="ORF">KIH73_03890</name>
</gene>
<keyword evidence="1 3" id="KW-0378">Hydrolase</keyword>
<evidence type="ECO:0000313" key="4">
    <source>
        <dbReference type="Proteomes" id="UP000812844"/>
    </source>
</evidence>
<dbReference type="PANTHER" id="PTHR48081:SF13">
    <property type="entry name" value="ALPHA_BETA HYDROLASE"/>
    <property type="match status" value="1"/>
</dbReference>
<dbReference type="EMBL" id="JAHBBD010000006">
    <property type="protein sequence ID" value="MBW3082527.1"/>
    <property type="molecule type" value="Genomic_DNA"/>
</dbReference>
<dbReference type="Proteomes" id="UP000812844">
    <property type="component" value="Unassembled WGS sequence"/>
</dbReference>
<proteinExistence type="predicted"/>
<dbReference type="Pfam" id="PF20434">
    <property type="entry name" value="BD-FAE"/>
    <property type="match status" value="1"/>
</dbReference>
<feature type="domain" description="BD-FAE-like" evidence="2">
    <location>
        <begin position="79"/>
        <end position="288"/>
    </location>
</feature>
<dbReference type="RefSeq" id="WP_219080794.1">
    <property type="nucleotide sequence ID" value="NZ_JAHBBD010000006.1"/>
</dbReference>
<dbReference type="GO" id="GO:0016787">
    <property type="term" value="F:hydrolase activity"/>
    <property type="evidence" value="ECO:0007669"/>
    <property type="project" value="UniProtKB-KW"/>
</dbReference>
<dbReference type="PANTHER" id="PTHR48081">
    <property type="entry name" value="AB HYDROLASE SUPERFAMILY PROTEIN C4A8.06C"/>
    <property type="match status" value="1"/>
</dbReference>
<protein>
    <submittedName>
        <fullName evidence="3">Alpha/beta hydrolase</fullName>
    </submittedName>
</protein>
<evidence type="ECO:0000256" key="1">
    <source>
        <dbReference type="ARBA" id="ARBA00022801"/>
    </source>
</evidence>
<dbReference type="InterPro" id="IPR050300">
    <property type="entry name" value="GDXG_lipolytic_enzyme"/>
</dbReference>
<name>A0ABS6W7V3_9BIFI</name>
<accession>A0ABS6W7V3</accession>
<reference evidence="3 4" key="1">
    <citation type="submission" date="2021-05" db="EMBL/GenBank/DDBJ databases">
        <title>Phylogenetic classification of ten novel species belonging to the genus Bifidobacterium comprising B. colchicus sp. nov., B. abeli sp. nov., B. bicoloris sp. nov., B. guerezis sp. nov., B. rosaliae sp. nov., B. santillanensis sp. nov., B. argentati sp. nov., B. amazzoni sp. nov., B. pluviali sp. nov., and B. pinnaculum sp. nov.</title>
        <authorList>
            <person name="Lugli G.A."/>
            <person name="Ruiz Garcia L."/>
            <person name="Margolles A."/>
            <person name="Ventura M."/>
        </authorList>
    </citation>
    <scope>NUCLEOTIDE SEQUENCE [LARGE SCALE GENOMIC DNA]</scope>
    <source>
        <strain evidence="3 4">6T3</strain>
    </source>
</reference>
<evidence type="ECO:0000313" key="3">
    <source>
        <dbReference type="EMBL" id="MBW3082527.1"/>
    </source>
</evidence>
<evidence type="ECO:0000259" key="2">
    <source>
        <dbReference type="Pfam" id="PF20434"/>
    </source>
</evidence>
<organism evidence="3 4">
    <name type="scientific">Bifidobacterium phasiani</name>
    <dbReference type="NCBI Taxonomy" id="2834431"/>
    <lineage>
        <taxon>Bacteria</taxon>
        <taxon>Bacillati</taxon>
        <taxon>Actinomycetota</taxon>
        <taxon>Actinomycetes</taxon>
        <taxon>Bifidobacteriales</taxon>
        <taxon>Bifidobacteriaceae</taxon>
        <taxon>Bifidobacterium</taxon>
    </lineage>
</organism>
<sequence length="329" mass="36377">MPDNEAAANIAAPPAQSPMEPLLGYTAATFPRSDEAPEGCRVIDDWEEDDFGHPVDITEETYVTRRLSDGSAVDLPMWIYSPAGVRPPDEGWPVVVFVRGSAFHEQNVLGFTDCCVRIAARGYLVAAPKYRHSDIAPFPAQMQDCKTAVRYVRAHAGRLHADPERVALWGESSGAHTVLMAGFTGDTGPDTEDYQEFSAEVRCIVDWYGPTDFAMMNYYPSAQNHHDPDSPEGWELGHVDVLERLEDSRLASPMTYLVAERPTPPTLIMHGGRDMLVPFNQSCRLYARMRELGKDVTFIKLAEAGHGCRGFRSERALGCVADFLAAHMG</sequence>